<evidence type="ECO:0000256" key="4">
    <source>
        <dbReference type="ARBA" id="ARBA00022679"/>
    </source>
</evidence>
<dbReference type="GeneID" id="28946028"/>
<dbReference type="OrthoDB" id="7042322at2759"/>
<dbReference type="Gene3D" id="3.90.1150.10">
    <property type="entry name" value="Aspartate Aminotransferase, domain 1"/>
    <property type="match status" value="1"/>
</dbReference>
<dbReference type="InterPro" id="IPR015421">
    <property type="entry name" value="PyrdxlP-dep_Trfase_major"/>
</dbReference>
<comment type="cofactor">
    <cofactor evidence="1">
        <name>pyridoxal 5'-phosphate</name>
        <dbReference type="ChEBI" id="CHEBI:597326"/>
    </cofactor>
</comment>
<sequence length="471" mass="52623">MPTHIHSHILDIANTMLSHRAQKSLNWLAEEIPSVPVWPEGVLAMNSAENWLCRPDIIPLMKKAIADNLEASHLSYSKNLGGPPDLLENTASFFNRFFSPRSPVLPSHIVCGAGAGSILDCLDFSLSELDEGMLINAPCWEGFGIASNLRNDDRLIPVTIPVGLSSPEQLIKLYRKAMEAATCRIRGIIVCNPMNPSGHIYPTHWLEAILQFCEEQDIQYIADEIYGMSAWELQQPKTLKTFSEKGPIVFESPETKFTSVLSLDMERLKVNPARIHVVYALSKDLGSSGLRLGFLVTQKNPELRNAMAILNRYRVSNATSVIASSLFSDLLVLEHILVRNRMLLRNAAELVGDFLSFHRFTFYRPVAGVFIWTRLGGETATEVSDAELMESFASAKVSVASGVPFHARDRGWFRITFALPREQLLEGLQRIERAMTLERTWRPSNDTEVAGFVSVQRQNLMKPKGAGCLVM</sequence>
<dbReference type="KEGG" id="fox:FOXG_03940"/>
<reference evidence="7" key="2">
    <citation type="journal article" date="2010" name="Nature">
        <title>Comparative genomics reveals mobile pathogenicity chromosomes in Fusarium.</title>
        <authorList>
            <person name="Ma L.J."/>
            <person name="van der Does H.C."/>
            <person name="Borkovich K.A."/>
            <person name="Coleman J.J."/>
            <person name="Daboussi M.J."/>
            <person name="Di Pietro A."/>
            <person name="Dufresne M."/>
            <person name="Freitag M."/>
            <person name="Grabherr M."/>
            <person name="Henrissat B."/>
            <person name="Houterman P.M."/>
            <person name="Kang S."/>
            <person name="Shim W.B."/>
            <person name="Woloshuk C."/>
            <person name="Xie X."/>
            <person name="Xu J.R."/>
            <person name="Antoniw J."/>
            <person name="Baker S.E."/>
            <person name="Bluhm B.H."/>
            <person name="Breakspear A."/>
            <person name="Brown D.W."/>
            <person name="Butchko R.A."/>
            <person name="Chapman S."/>
            <person name="Coulson R."/>
            <person name="Coutinho P.M."/>
            <person name="Danchin E.G."/>
            <person name="Diener A."/>
            <person name="Gale L.R."/>
            <person name="Gardiner D.M."/>
            <person name="Goff S."/>
            <person name="Hammond-Kosack K.E."/>
            <person name="Hilburn K."/>
            <person name="Hua-Van A."/>
            <person name="Jonkers W."/>
            <person name="Kazan K."/>
            <person name="Kodira C.D."/>
            <person name="Koehrsen M."/>
            <person name="Kumar L."/>
            <person name="Lee Y.H."/>
            <person name="Li L."/>
            <person name="Manners J.M."/>
            <person name="Miranda-Saavedra D."/>
            <person name="Mukherjee M."/>
            <person name="Park G."/>
            <person name="Park J."/>
            <person name="Park S.Y."/>
            <person name="Proctor R.H."/>
            <person name="Regev A."/>
            <person name="Ruiz-Roldan M.C."/>
            <person name="Sain D."/>
            <person name="Sakthikumar S."/>
            <person name="Sykes S."/>
            <person name="Schwartz D.C."/>
            <person name="Turgeon B.G."/>
            <person name="Wapinski I."/>
            <person name="Yoder O."/>
            <person name="Young S."/>
            <person name="Zeng Q."/>
            <person name="Zhou S."/>
            <person name="Galagan J."/>
            <person name="Cuomo C.A."/>
            <person name="Kistler H.C."/>
            <person name="Rep M."/>
        </authorList>
    </citation>
    <scope>NUCLEOTIDE SEQUENCE [LARGE SCALE GENOMIC DNA]</scope>
    <source>
        <strain evidence="7">4287</strain>
    </source>
</reference>
<comment type="similarity">
    <text evidence="2">Belongs to the class-I pyridoxal-phosphate-dependent aminotransferase family.</text>
</comment>
<dbReference type="SUPFAM" id="SSF53383">
    <property type="entry name" value="PLP-dependent transferases"/>
    <property type="match status" value="1"/>
</dbReference>
<proteinExistence type="inferred from homology"/>
<dbReference type="GO" id="GO:0008483">
    <property type="term" value="F:transaminase activity"/>
    <property type="evidence" value="ECO:0007669"/>
    <property type="project" value="UniProtKB-KW"/>
</dbReference>
<dbReference type="InterPro" id="IPR004839">
    <property type="entry name" value="Aminotransferase_I/II_large"/>
</dbReference>
<feature type="domain" description="Aminotransferase class I/classII large" evidence="6">
    <location>
        <begin position="59"/>
        <end position="431"/>
    </location>
</feature>
<accession>A0A0J9UN60</accession>
<dbReference type="AlphaFoldDB" id="A0A0J9UN60"/>
<name>A0A0J9UN60_FUSO4</name>
<dbReference type="Proteomes" id="UP000009097">
    <property type="component" value="Unassembled WGS sequence"/>
</dbReference>
<dbReference type="GO" id="GO:0006520">
    <property type="term" value="P:amino acid metabolic process"/>
    <property type="evidence" value="ECO:0007669"/>
    <property type="project" value="TreeGrafter"/>
</dbReference>
<evidence type="ECO:0000313" key="7">
    <source>
        <dbReference type="EMBL" id="KNB00348.1"/>
    </source>
</evidence>
<evidence type="ECO:0000256" key="3">
    <source>
        <dbReference type="ARBA" id="ARBA00022576"/>
    </source>
</evidence>
<protein>
    <recommendedName>
        <fullName evidence="6">Aminotransferase class I/classII large domain-containing protein</fullName>
    </recommendedName>
</protein>
<keyword evidence="3" id="KW-0032">Aminotransferase</keyword>
<organism evidence="7 8">
    <name type="scientific">Fusarium oxysporum f. sp. lycopersici (strain 4287 / CBS 123668 / FGSC 9935 / NRRL 34936)</name>
    <name type="common">Fusarium vascular wilt of tomato</name>
    <dbReference type="NCBI Taxonomy" id="426428"/>
    <lineage>
        <taxon>Eukaryota</taxon>
        <taxon>Fungi</taxon>
        <taxon>Dikarya</taxon>
        <taxon>Ascomycota</taxon>
        <taxon>Pezizomycotina</taxon>
        <taxon>Sordariomycetes</taxon>
        <taxon>Hypocreomycetidae</taxon>
        <taxon>Hypocreales</taxon>
        <taxon>Nectriaceae</taxon>
        <taxon>Fusarium</taxon>
        <taxon>Fusarium oxysporum species complex</taxon>
    </lineage>
</organism>
<evidence type="ECO:0000313" key="8">
    <source>
        <dbReference type="Proteomes" id="UP000009097"/>
    </source>
</evidence>
<evidence type="ECO:0000259" key="6">
    <source>
        <dbReference type="Pfam" id="PF00155"/>
    </source>
</evidence>
<dbReference type="Pfam" id="PF00155">
    <property type="entry name" value="Aminotran_1_2"/>
    <property type="match status" value="1"/>
</dbReference>
<dbReference type="InterPro" id="IPR015424">
    <property type="entry name" value="PyrdxlP-dep_Trfase"/>
</dbReference>
<dbReference type="RefSeq" id="XP_018238393.1">
    <property type="nucleotide sequence ID" value="XM_018381811.1"/>
</dbReference>
<keyword evidence="5" id="KW-0663">Pyridoxal phosphate</keyword>
<dbReference type="EMBL" id="DS231699">
    <property type="protein sequence ID" value="KNB00348.1"/>
    <property type="molecule type" value="Genomic_DNA"/>
</dbReference>
<dbReference type="PANTHER" id="PTHR43795">
    <property type="entry name" value="BIFUNCTIONAL ASPARTATE AMINOTRANSFERASE AND GLUTAMATE/ASPARTATE-PREPHENATE AMINOTRANSFERASE-RELATED"/>
    <property type="match status" value="1"/>
</dbReference>
<dbReference type="PANTHER" id="PTHR43795:SF32">
    <property type="entry name" value="AMINOTRANSFERASE GLII-RELATED"/>
    <property type="match status" value="1"/>
</dbReference>
<keyword evidence="4" id="KW-0808">Transferase</keyword>
<dbReference type="VEuPathDB" id="FungiDB:FOXG_03940"/>
<gene>
    <name evidence="7" type="ORF">FOXG_03940</name>
</gene>
<evidence type="ECO:0000256" key="2">
    <source>
        <dbReference type="ARBA" id="ARBA00007441"/>
    </source>
</evidence>
<evidence type="ECO:0000256" key="5">
    <source>
        <dbReference type="ARBA" id="ARBA00022898"/>
    </source>
</evidence>
<dbReference type="InterPro" id="IPR050478">
    <property type="entry name" value="Ethylene_sulfur-biosynth"/>
</dbReference>
<reference evidence="7" key="1">
    <citation type="submission" date="2007-04" db="EMBL/GenBank/DDBJ databases">
        <authorList>
            <consortium name="The Broad Institute Genome Sequencing Platform"/>
            <person name="Birren B."/>
            <person name="Lander E."/>
            <person name="Galagan J."/>
            <person name="Nusbaum C."/>
            <person name="Devon K."/>
            <person name="Ma L.-J."/>
            <person name="Jaffe D."/>
            <person name="Butler J."/>
            <person name="Alvarez P."/>
            <person name="Gnerre S."/>
            <person name="Grabherr M."/>
            <person name="Kleber M."/>
            <person name="Mauceli E."/>
            <person name="Brockman W."/>
            <person name="MacCallum I.A."/>
            <person name="Young S."/>
            <person name="LaButti K."/>
            <person name="DeCaprio D."/>
            <person name="Crawford M."/>
            <person name="Koehrsen M."/>
            <person name="Engels R."/>
            <person name="Montgomery P."/>
            <person name="Pearson M."/>
            <person name="Howarth C."/>
            <person name="Larson L."/>
            <person name="White J."/>
            <person name="O'Leary S."/>
            <person name="Kodira C."/>
            <person name="Zeng Q."/>
            <person name="Yandava C."/>
            <person name="Alvarado L."/>
            <person name="Kistler C."/>
            <person name="Shim W.-B."/>
            <person name="Kang S."/>
            <person name="Woloshuk C."/>
        </authorList>
    </citation>
    <scope>NUCLEOTIDE SEQUENCE</scope>
    <source>
        <strain evidence="7">4287</strain>
    </source>
</reference>
<dbReference type="GO" id="GO:0030170">
    <property type="term" value="F:pyridoxal phosphate binding"/>
    <property type="evidence" value="ECO:0007669"/>
    <property type="project" value="InterPro"/>
</dbReference>
<evidence type="ECO:0000256" key="1">
    <source>
        <dbReference type="ARBA" id="ARBA00001933"/>
    </source>
</evidence>
<dbReference type="Gene3D" id="3.40.640.10">
    <property type="entry name" value="Type I PLP-dependent aspartate aminotransferase-like (Major domain)"/>
    <property type="match status" value="1"/>
</dbReference>
<dbReference type="InterPro" id="IPR015422">
    <property type="entry name" value="PyrdxlP-dep_Trfase_small"/>
</dbReference>
<dbReference type="CDD" id="cd00609">
    <property type="entry name" value="AAT_like"/>
    <property type="match status" value="1"/>
</dbReference>